<proteinExistence type="predicted"/>
<sequence>MDDLQQDLGPVRTLRADAPRPDRARLAPGRVRLHEAATGTVRRRRFRADWRLAAVGAAATLTVAALLVTDVVGGGAGGARVSDPGARPGYTATAELGSVADGKSVGDAAKLLRRAADIVEQTPVPAPRDGQWIYTRLVEAGRIDGGPKPQESESWKAYDDPSYSARKEYRLLRSLPDDPARVKKKVRTLEEGRPDSETLAQYDFRLLGVLSQAFPTDPEGRARVLRAMATVPGITAAEVTDNLGRKAVAIGLGTVRKKGFSEFQLLYEPRTFDPLGERGIAGYDAEPDDDDKDGWKAGDVLSTHALVDRALVDKEGQRP</sequence>
<comment type="caution">
    <text evidence="3">The sequence shown here is derived from an EMBL/GenBank/DDBJ whole genome shotgun (WGS) entry which is preliminary data.</text>
</comment>
<evidence type="ECO:0000256" key="2">
    <source>
        <dbReference type="SAM" id="Phobius"/>
    </source>
</evidence>
<feature type="region of interest" description="Disordered" evidence="1">
    <location>
        <begin position="277"/>
        <end position="297"/>
    </location>
</feature>
<keyword evidence="2" id="KW-0812">Transmembrane</keyword>
<accession>A0ABN1WXY5</accession>
<evidence type="ECO:0000313" key="4">
    <source>
        <dbReference type="Proteomes" id="UP001500282"/>
    </source>
</evidence>
<keyword evidence="4" id="KW-1185">Reference proteome</keyword>
<evidence type="ECO:0000256" key="1">
    <source>
        <dbReference type="SAM" id="MobiDB-lite"/>
    </source>
</evidence>
<evidence type="ECO:0000313" key="3">
    <source>
        <dbReference type="EMBL" id="GAA1267923.1"/>
    </source>
</evidence>
<protein>
    <recommendedName>
        <fullName evidence="5">CU044_5270 family protein</fullName>
    </recommendedName>
</protein>
<feature type="transmembrane region" description="Helical" evidence="2">
    <location>
        <begin position="52"/>
        <end position="72"/>
    </location>
</feature>
<organism evidence="3 4">
    <name type="scientific">Streptomyces javensis</name>
    <dbReference type="NCBI Taxonomy" id="114698"/>
    <lineage>
        <taxon>Bacteria</taxon>
        <taxon>Bacillati</taxon>
        <taxon>Actinomycetota</taxon>
        <taxon>Actinomycetes</taxon>
        <taxon>Kitasatosporales</taxon>
        <taxon>Streptomycetaceae</taxon>
        <taxon>Streptomyces</taxon>
        <taxon>Streptomyces violaceusniger group</taxon>
    </lineage>
</organism>
<feature type="region of interest" description="Disordered" evidence="1">
    <location>
        <begin position="1"/>
        <end position="21"/>
    </location>
</feature>
<gene>
    <name evidence="3" type="ORF">GCM10009579_28120</name>
</gene>
<keyword evidence="2" id="KW-1133">Transmembrane helix</keyword>
<dbReference type="EMBL" id="BAAAIH010000012">
    <property type="protein sequence ID" value="GAA1267923.1"/>
    <property type="molecule type" value="Genomic_DNA"/>
</dbReference>
<dbReference type="Proteomes" id="UP001500282">
    <property type="component" value="Unassembled WGS sequence"/>
</dbReference>
<keyword evidence="2" id="KW-0472">Membrane</keyword>
<name>A0ABN1WXY5_9ACTN</name>
<evidence type="ECO:0008006" key="5">
    <source>
        <dbReference type="Google" id="ProtNLM"/>
    </source>
</evidence>
<reference evidence="3 4" key="1">
    <citation type="journal article" date="2019" name="Int. J. Syst. Evol. Microbiol.">
        <title>The Global Catalogue of Microorganisms (GCM) 10K type strain sequencing project: providing services to taxonomists for standard genome sequencing and annotation.</title>
        <authorList>
            <consortium name="The Broad Institute Genomics Platform"/>
            <consortium name="The Broad Institute Genome Sequencing Center for Infectious Disease"/>
            <person name="Wu L."/>
            <person name="Ma J."/>
        </authorList>
    </citation>
    <scope>NUCLEOTIDE SEQUENCE [LARGE SCALE GENOMIC DNA]</scope>
    <source>
        <strain evidence="3 4">JCM 11448</strain>
    </source>
</reference>